<organism evidence="7 8">
    <name type="scientific">Paracoccus aurantius</name>
    <dbReference type="NCBI Taxonomy" id="3073814"/>
    <lineage>
        <taxon>Bacteria</taxon>
        <taxon>Pseudomonadati</taxon>
        <taxon>Pseudomonadota</taxon>
        <taxon>Alphaproteobacteria</taxon>
        <taxon>Rhodobacterales</taxon>
        <taxon>Paracoccaceae</taxon>
        <taxon>Paracoccus</taxon>
    </lineage>
</organism>
<comment type="pathway">
    <text evidence="1">Cofactor biosynthesis; adenosylcobalamin biosynthesis.</text>
</comment>
<evidence type="ECO:0000259" key="6">
    <source>
        <dbReference type="Pfam" id="PF00590"/>
    </source>
</evidence>
<protein>
    <submittedName>
        <fullName evidence="7">SAM-dependent methyltransferase</fullName>
    </submittedName>
</protein>
<dbReference type="InterPro" id="IPR014776">
    <property type="entry name" value="4pyrrole_Mease_sub2"/>
</dbReference>
<dbReference type="EMBL" id="JAVQLW010000001">
    <property type="protein sequence ID" value="MDS9466593.1"/>
    <property type="molecule type" value="Genomic_DNA"/>
</dbReference>
<dbReference type="SUPFAM" id="SSF53790">
    <property type="entry name" value="Tetrapyrrole methylase"/>
    <property type="match status" value="1"/>
</dbReference>
<evidence type="ECO:0000256" key="3">
    <source>
        <dbReference type="ARBA" id="ARBA00022603"/>
    </source>
</evidence>
<comment type="caution">
    <text evidence="7">The sequence shown here is derived from an EMBL/GenBank/DDBJ whole genome shotgun (WGS) entry which is preliminary data.</text>
</comment>
<proteinExistence type="predicted"/>
<dbReference type="GO" id="GO:0008168">
    <property type="term" value="F:methyltransferase activity"/>
    <property type="evidence" value="ECO:0007669"/>
    <property type="project" value="UniProtKB-KW"/>
</dbReference>
<dbReference type="RefSeq" id="WP_311158782.1">
    <property type="nucleotide sequence ID" value="NZ_JAVQLW010000001.1"/>
</dbReference>
<dbReference type="PANTHER" id="PTHR43467:SF1">
    <property type="entry name" value="PRECORRIN-6A SYNTHASE [DEACETYLATING]"/>
    <property type="match status" value="1"/>
</dbReference>
<accession>A0ABU2HNI8</accession>
<keyword evidence="2" id="KW-0169">Cobalamin biosynthesis</keyword>
<keyword evidence="3 7" id="KW-0489">Methyltransferase</keyword>
<evidence type="ECO:0000256" key="4">
    <source>
        <dbReference type="ARBA" id="ARBA00022679"/>
    </source>
</evidence>
<name>A0ABU2HNI8_9RHOB</name>
<reference evidence="8" key="1">
    <citation type="submission" date="2023-07" db="EMBL/GenBank/DDBJ databases">
        <title>Paracoccus sp. MBLB3053 whole genome sequence.</title>
        <authorList>
            <person name="Hwang C.Y."/>
            <person name="Cho E.-S."/>
            <person name="Seo M.-J."/>
        </authorList>
    </citation>
    <scope>NUCLEOTIDE SEQUENCE [LARGE SCALE GENOMIC DNA]</scope>
    <source>
        <strain evidence="8">MBLB3053</strain>
    </source>
</reference>
<keyword evidence="8" id="KW-1185">Reference proteome</keyword>
<gene>
    <name evidence="7" type="ORF">RGQ15_03240</name>
</gene>
<dbReference type="InterPro" id="IPR035996">
    <property type="entry name" value="4pyrrol_Methylase_sf"/>
</dbReference>
<dbReference type="InterPro" id="IPR014777">
    <property type="entry name" value="4pyrrole_Mease_sub1"/>
</dbReference>
<evidence type="ECO:0000313" key="8">
    <source>
        <dbReference type="Proteomes" id="UP001269144"/>
    </source>
</evidence>
<dbReference type="Gene3D" id="3.30.950.10">
    <property type="entry name" value="Methyltransferase, Cobalt-precorrin-4 Transmethylase, Domain 2"/>
    <property type="match status" value="1"/>
</dbReference>
<evidence type="ECO:0000256" key="5">
    <source>
        <dbReference type="ARBA" id="ARBA00022691"/>
    </source>
</evidence>
<dbReference type="PANTHER" id="PTHR43467">
    <property type="entry name" value="COBALT-PRECORRIN-2 C(20)-METHYLTRANSFERASE"/>
    <property type="match status" value="1"/>
</dbReference>
<keyword evidence="5" id="KW-0949">S-adenosyl-L-methionine</keyword>
<dbReference type="Pfam" id="PF00590">
    <property type="entry name" value="TP_methylase"/>
    <property type="match status" value="1"/>
</dbReference>
<evidence type="ECO:0000256" key="2">
    <source>
        <dbReference type="ARBA" id="ARBA00022573"/>
    </source>
</evidence>
<dbReference type="GO" id="GO:0032259">
    <property type="term" value="P:methylation"/>
    <property type="evidence" value="ECO:0007669"/>
    <property type="project" value="UniProtKB-KW"/>
</dbReference>
<sequence>MIDLTLIGIGTGSPGHLTREAIAAMENSDLILIPVTPGEDTGTIREGLCHRVLVSPPRIAPFPAIGAADAIAAQLETILRATAATRPCVLVWGDPTLQEDALTAAQALSLRTPLHLRLVPGITAIQALCAAHLIPVSVSDTPGQIVTGRQLREHGWPESVSRIIVIQNDENALQEIDPEGVKIWWGAYLGMPEQMLRQGPLGAVGAEIIRLRRQAHERHGWIADCCLLERRA</sequence>
<evidence type="ECO:0000313" key="7">
    <source>
        <dbReference type="EMBL" id="MDS9466593.1"/>
    </source>
</evidence>
<keyword evidence="4" id="KW-0808">Transferase</keyword>
<dbReference type="Gene3D" id="3.40.1010.10">
    <property type="entry name" value="Cobalt-precorrin-4 Transmethylase, Domain 1"/>
    <property type="match status" value="1"/>
</dbReference>
<dbReference type="Proteomes" id="UP001269144">
    <property type="component" value="Unassembled WGS sequence"/>
</dbReference>
<evidence type="ECO:0000256" key="1">
    <source>
        <dbReference type="ARBA" id="ARBA00004953"/>
    </source>
</evidence>
<feature type="domain" description="Tetrapyrrole methylase" evidence="6">
    <location>
        <begin position="4"/>
        <end position="203"/>
    </location>
</feature>
<dbReference type="InterPro" id="IPR000878">
    <property type="entry name" value="4pyrrol_Mease"/>
</dbReference>